<dbReference type="GO" id="GO:0046983">
    <property type="term" value="F:protein dimerization activity"/>
    <property type="evidence" value="ECO:0007669"/>
    <property type="project" value="InterPro"/>
</dbReference>
<dbReference type="EMBL" id="BSYR01000030">
    <property type="protein sequence ID" value="GMI97315.1"/>
    <property type="molecule type" value="Genomic_DNA"/>
</dbReference>
<dbReference type="OrthoDB" id="1000162at2759"/>
<dbReference type="Pfam" id="PF14291">
    <property type="entry name" value="DUF4371"/>
    <property type="match status" value="1"/>
</dbReference>
<proteinExistence type="predicted"/>
<dbReference type="InterPro" id="IPR008906">
    <property type="entry name" value="HATC_C_dom"/>
</dbReference>
<dbReference type="PANTHER" id="PTHR11697">
    <property type="entry name" value="GENERAL TRANSCRIPTION FACTOR 2-RELATED ZINC FINGER PROTEIN"/>
    <property type="match status" value="1"/>
</dbReference>
<evidence type="ECO:0000259" key="2">
    <source>
        <dbReference type="SMART" id="SM00597"/>
    </source>
</evidence>
<dbReference type="InterPro" id="IPR006580">
    <property type="entry name" value="Znf_TTF"/>
</dbReference>
<dbReference type="PANTHER" id="PTHR11697:SF230">
    <property type="entry name" value="ZINC FINGER, MYM DOMAIN CONTAINING 1"/>
    <property type="match status" value="1"/>
</dbReference>
<name>A0A9W7ILQ9_HIBTR</name>
<dbReference type="Proteomes" id="UP001165190">
    <property type="component" value="Unassembled WGS sequence"/>
</dbReference>
<evidence type="ECO:0000313" key="3">
    <source>
        <dbReference type="EMBL" id="GMI97315.1"/>
    </source>
</evidence>
<evidence type="ECO:0000313" key="4">
    <source>
        <dbReference type="Proteomes" id="UP001165190"/>
    </source>
</evidence>
<feature type="domain" description="TTF-type" evidence="2">
    <location>
        <begin position="106"/>
        <end position="200"/>
    </location>
</feature>
<comment type="caution">
    <text evidence="3">The sequence shown here is derived from an EMBL/GenBank/DDBJ whole genome shotgun (WGS) entry which is preliminary data.</text>
</comment>
<dbReference type="SMART" id="SM00597">
    <property type="entry name" value="ZnF_TTF"/>
    <property type="match status" value="1"/>
</dbReference>
<feature type="region of interest" description="Disordered" evidence="1">
    <location>
        <begin position="1"/>
        <end position="24"/>
    </location>
</feature>
<keyword evidence="4" id="KW-1185">Reference proteome</keyword>
<gene>
    <name evidence="3" type="ORF">HRI_003400800</name>
</gene>
<accession>A0A9W7ILQ9</accession>
<sequence length="819" mass="94490">MKRKTIDSYFSKLKPTPESNVNAPTETVVDATQGTSTQVLDEEPSKTCSDRSTINIDTPFMRDPALRKPINSYPSEEREEIIEKFINYGPYQILMPEYPKSGPDDHPRRFQSKWFKTFNWLEYSPTTDAAYCFPCFLFEKKPFGKFGSDTFTAQGFKNWKRIGRKNCAFETHMGKDINSAHGYSVQCWKDFKNPKSHIDTLLENLTPKQNADNRLRLGASIEVVRWLTFQKCAFRGHDESAKSKNQGNFLEMLKLLASYNKEIRDVVLENAPQNAKYIASSIQKEILHIFAQKVQKEIRKEINDSKFCIIIDESRDISKRGQMAIVLRFVDGDGIVRERFLQLVHVKDTTSKTLKEDISTVLSNHELSIANLRGQGYDGASNMRGEWNGLQALFMKDCPYAYYVHCQAHQLQLALIAATREVSEVHDFFKDLIFIVNVVSSSSKRHDELQDSQIAELEHLIEIEEIETGTGLNQIGTLQRPGDTRWSSHYKSICSVLRMYNATRSVLEKIAIDRRATYSQRGDANSALKKLLTFDFVFILHMMQGLMGYTDALCRALQYKSQDILNAMDLVAATKSSIQEFRDSGWEGLLQKVLLFCSKHDTLTLVPDMNATYSDIIRSRRSKDIVSVEHHYRVDVFTATMDQQLHELNSRFSEQTTELLILSMALNPSYGYKHFNVEKICHLAEKYYPKDFSEHEKYHLKYELELFFHDVPNHVEMKNLSTITQLCRSLSESGKSFSYPLVDRLIRLILTLPVSTATTERAFSAMKIVKTSLRNKMEDDFLSDYLTVYIEKEIAEKFTINSIIDDFDSMKRRRVQLNQ</sequence>
<dbReference type="InterPro" id="IPR025398">
    <property type="entry name" value="DUF4371"/>
</dbReference>
<dbReference type="AlphaFoldDB" id="A0A9W7ILQ9"/>
<reference evidence="3" key="1">
    <citation type="submission" date="2023-05" db="EMBL/GenBank/DDBJ databases">
        <title>Genome and transcriptome analyses reveal genes involved in the formation of fine ridges on petal epidermal cells in Hibiscus trionum.</title>
        <authorList>
            <person name="Koshimizu S."/>
            <person name="Masuda S."/>
            <person name="Ishii T."/>
            <person name="Shirasu K."/>
            <person name="Hoshino A."/>
            <person name="Arita M."/>
        </authorList>
    </citation>
    <scope>NUCLEOTIDE SEQUENCE</scope>
    <source>
        <strain evidence="3">Hamamatsu line</strain>
    </source>
</reference>
<dbReference type="InterPro" id="IPR012337">
    <property type="entry name" value="RNaseH-like_sf"/>
</dbReference>
<dbReference type="InterPro" id="IPR055298">
    <property type="entry name" value="AtLOH3-like"/>
</dbReference>
<protein>
    <recommendedName>
        <fullName evidence="2">TTF-type domain-containing protein</fullName>
    </recommendedName>
</protein>
<dbReference type="SUPFAM" id="SSF53098">
    <property type="entry name" value="Ribonuclease H-like"/>
    <property type="match status" value="1"/>
</dbReference>
<dbReference type="Pfam" id="PF05699">
    <property type="entry name" value="Dimer_Tnp_hAT"/>
    <property type="match status" value="1"/>
</dbReference>
<evidence type="ECO:0000256" key="1">
    <source>
        <dbReference type="SAM" id="MobiDB-lite"/>
    </source>
</evidence>
<organism evidence="3 4">
    <name type="scientific">Hibiscus trionum</name>
    <name type="common">Flower of an hour</name>
    <dbReference type="NCBI Taxonomy" id="183268"/>
    <lineage>
        <taxon>Eukaryota</taxon>
        <taxon>Viridiplantae</taxon>
        <taxon>Streptophyta</taxon>
        <taxon>Embryophyta</taxon>
        <taxon>Tracheophyta</taxon>
        <taxon>Spermatophyta</taxon>
        <taxon>Magnoliopsida</taxon>
        <taxon>eudicotyledons</taxon>
        <taxon>Gunneridae</taxon>
        <taxon>Pentapetalae</taxon>
        <taxon>rosids</taxon>
        <taxon>malvids</taxon>
        <taxon>Malvales</taxon>
        <taxon>Malvaceae</taxon>
        <taxon>Malvoideae</taxon>
        <taxon>Hibiscus</taxon>
    </lineage>
</organism>